<feature type="signal peptide" evidence="6">
    <location>
        <begin position="1"/>
        <end position="24"/>
    </location>
</feature>
<keyword evidence="2 5" id="KW-0812">Transmembrane</keyword>
<evidence type="ECO:0000256" key="3">
    <source>
        <dbReference type="ARBA" id="ARBA00022989"/>
    </source>
</evidence>
<evidence type="ECO:0000256" key="5">
    <source>
        <dbReference type="SAM" id="Phobius"/>
    </source>
</evidence>
<feature type="transmembrane region" description="Helical" evidence="5">
    <location>
        <begin position="378"/>
        <end position="396"/>
    </location>
</feature>
<comment type="caution">
    <text evidence="8">The sequence shown here is derived from an EMBL/GenBank/DDBJ whole genome shotgun (WGS) entry which is preliminary data.</text>
</comment>
<feature type="transmembrane region" description="Helical" evidence="5">
    <location>
        <begin position="547"/>
        <end position="565"/>
    </location>
</feature>
<comment type="subcellular location">
    <subcellularLocation>
        <location evidence="1">Membrane</location>
        <topology evidence="1">Multi-pass membrane protein</topology>
    </subcellularLocation>
</comment>
<keyword evidence="4 5" id="KW-0472">Membrane</keyword>
<evidence type="ECO:0000256" key="1">
    <source>
        <dbReference type="ARBA" id="ARBA00004141"/>
    </source>
</evidence>
<gene>
    <name evidence="8" type="ORF">SEMRO_120_G058450.1</name>
</gene>
<dbReference type="OrthoDB" id="48838at2759"/>
<keyword evidence="6" id="KW-0732">Signal</keyword>
<evidence type="ECO:0000256" key="6">
    <source>
        <dbReference type="SAM" id="SignalP"/>
    </source>
</evidence>
<feature type="transmembrane region" description="Helical" evidence="5">
    <location>
        <begin position="468"/>
        <end position="487"/>
    </location>
</feature>
<accession>A0A9N8H5P4</accession>
<reference evidence="8" key="1">
    <citation type="submission" date="2020-06" db="EMBL/GenBank/DDBJ databases">
        <authorList>
            <consortium name="Plant Systems Biology data submission"/>
        </authorList>
    </citation>
    <scope>NUCLEOTIDE SEQUENCE</scope>
    <source>
        <strain evidence="8">D6</strain>
    </source>
</reference>
<evidence type="ECO:0000256" key="2">
    <source>
        <dbReference type="ARBA" id="ARBA00022692"/>
    </source>
</evidence>
<feature type="domain" description="G-protein coupled receptors family 3 profile" evidence="7">
    <location>
        <begin position="305"/>
        <end position="414"/>
    </location>
</feature>
<keyword evidence="3 5" id="KW-1133">Transmembrane helix</keyword>
<keyword evidence="9" id="KW-1185">Reference proteome</keyword>
<evidence type="ECO:0000256" key="4">
    <source>
        <dbReference type="ARBA" id="ARBA00023136"/>
    </source>
</evidence>
<dbReference type="GO" id="GO:0016020">
    <property type="term" value="C:membrane"/>
    <property type="evidence" value="ECO:0007669"/>
    <property type="project" value="UniProtKB-SubCell"/>
</dbReference>
<evidence type="ECO:0000313" key="9">
    <source>
        <dbReference type="Proteomes" id="UP001153069"/>
    </source>
</evidence>
<sequence length="719" mass="79811">MVAIRAVFGGLLPAALLPLPLVVAASVPFTLNGYDVDGGADPICWTLPLLNMSDFRFKASDFMMQPSCPEGTSFSLRPVDLNHSGEFDDNQIMYFETPYKFELDATVHFDHIAGSIAEPGRGNVAFEVGDYNDTSEDYTTLFFRLILCDTRHVGFCNPINVGFLDLNISDYAVIERDGWLGSRDTTENDLKAVQIGNHLFTAWIELKMQEISPRFFQVRHQFTIRLPKVSAGTFFVIGHSHIHLPVVAVEESLSNFSDVGVAAVAELSASPILALAHNETVWLEIGDAVPQNVIEALPVPLILGVSNAMKIGIGSVSGVFAFISLLLLGYIVHHRQHIVMKLAQWHFLCWLVACSIFVYVFMFTFLPTNDWHCRAGNFLEFVPLTMMAAILVGRTWRVYVTVSQAMSIGRRASKATEKKSMTFLKRYFVGLLTHIARFPYNMMKSEQKRAPAKGGFRQKATAMETTRLILWLSFPQFLMQLIGMIVYDEGLNTRVDASQSLGRVECDEGGQWIRRTGIALVSLAFGAAVALAWVCRDLPSAFNESHGVFQAATINTIVTLMAISLDQLATTAKTSPDVNAFLWAATSLMVASTANGCIVWPKVMRVQSGEEIIISNLLAQNKDSESSNPVTSRYGAGLPNPDEPNALKGSIHLGINDPVPKELEQDMLTTNELILEVRNELVEGRTPTLKEWKRLIAKVEDLHGDLDQLHFDWTEEDEQ</sequence>
<dbReference type="AlphaFoldDB" id="A0A9N8H5P4"/>
<evidence type="ECO:0000313" key="8">
    <source>
        <dbReference type="EMBL" id="CAB9501851.1"/>
    </source>
</evidence>
<protein>
    <recommendedName>
        <fullName evidence="7">G-protein coupled receptors family 3 profile domain-containing protein</fullName>
    </recommendedName>
</protein>
<dbReference type="InterPro" id="IPR017978">
    <property type="entry name" value="GPCR_3_C"/>
</dbReference>
<evidence type="ECO:0000259" key="7">
    <source>
        <dbReference type="Pfam" id="PF00003"/>
    </source>
</evidence>
<feature type="transmembrane region" description="Helical" evidence="5">
    <location>
        <begin position="345"/>
        <end position="366"/>
    </location>
</feature>
<dbReference type="Pfam" id="PF00003">
    <property type="entry name" value="7tm_3"/>
    <property type="match status" value="1"/>
</dbReference>
<proteinExistence type="predicted"/>
<feature type="chain" id="PRO_5040157955" description="G-protein coupled receptors family 3 profile domain-containing protein" evidence="6">
    <location>
        <begin position="25"/>
        <end position="719"/>
    </location>
</feature>
<feature type="transmembrane region" description="Helical" evidence="5">
    <location>
        <begin position="517"/>
        <end position="535"/>
    </location>
</feature>
<feature type="transmembrane region" description="Helical" evidence="5">
    <location>
        <begin position="580"/>
        <end position="600"/>
    </location>
</feature>
<feature type="transmembrane region" description="Helical" evidence="5">
    <location>
        <begin position="311"/>
        <end position="333"/>
    </location>
</feature>
<dbReference type="EMBL" id="CAICTM010000119">
    <property type="protein sequence ID" value="CAB9501851.1"/>
    <property type="molecule type" value="Genomic_DNA"/>
</dbReference>
<dbReference type="GO" id="GO:0004930">
    <property type="term" value="F:G protein-coupled receptor activity"/>
    <property type="evidence" value="ECO:0007669"/>
    <property type="project" value="InterPro"/>
</dbReference>
<organism evidence="8 9">
    <name type="scientific">Seminavis robusta</name>
    <dbReference type="NCBI Taxonomy" id="568900"/>
    <lineage>
        <taxon>Eukaryota</taxon>
        <taxon>Sar</taxon>
        <taxon>Stramenopiles</taxon>
        <taxon>Ochrophyta</taxon>
        <taxon>Bacillariophyta</taxon>
        <taxon>Bacillariophyceae</taxon>
        <taxon>Bacillariophycidae</taxon>
        <taxon>Naviculales</taxon>
        <taxon>Naviculaceae</taxon>
        <taxon>Seminavis</taxon>
    </lineage>
</organism>
<dbReference type="Proteomes" id="UP001153069">
    <property type="component" value="Unassembled WGS sequence"/>
</dbReference>
<name>A0A9N8H5P4_9STRA</name>